<sequence length="443" mass="51533">MLRSDFTNNEEITTNVDRSIQRYKQFITMAGYATLKQILDPPHCLLKLSEPAGRRFIALACIMVLFYTLGQMNFKQSQKPKECQPVLVHENKSKNENSITSSTETKHLLLDAFIVTPYLSKTQKNMLPDLTQLNWPETPVARYPNILHRNPKTHKTSSHRPFEPVLSHGQRELSRRLLRVFADLMFTNGLGDRFFLMGGTLLGSIRHHDFIPWDDDVDLLVDLGVRDKVKRLVKSLAPAYLMNGIRQRDKFHAKIWRGNYEPDKDSEYSWRTSKYPWGWPNLDIGFYLINSTHMWELSLFNKRRLIWPLSVVFPLRFRPLGTEWYPTPSNALQFLRLSHNFTENCFVSSYNHALESTRRAIYKPCRHLGDRYAFVEHSVSKYFQLVTSGLTSHLAGNKWIVSEERLVVQEPCNGNVTVYHTLHLPASVDEATVDKFDYRKLTG</sequence>
<evidence type="ECO:0000259" key="1">
    <source>
        <dbReference type="Pfam" id="PF04991"/>
    </source>
</evidence>
<dbReference type="PANTHER" id="PTHR43404">
    <property type="entry name" value="LIPOPOLYSACCHARIDE CHOLINEPHOSPHOTRANSFERASE LICD"/>
    <property type="match status" value="1"/>
</dbReference>
<dbReference type="GO" id="GO:0009100">
    <property type="term" value="P:glycoprotein metabolic process"/>
    <property type="evidence" value="ECO:0007669"/>
    <property type="project" value="UniProtKB-ARBA"/>
</dbReference>
<reference evidence="2" key="1">
    <citation type="submission" date="2019-07" db="EMBL/GenBank/DDBJ databases">
        <title>Annotation for the trematode Paragonimus miyazaki's.</title>
        <authorList>
            <person name="Choi Y.-J."/>
        </authorList>
    </citation>
    <scope>NUCLEOTIDE SEQUENCE</scope>
    <source>
        <strain evidence="2">Japan</strain>
    </source>
</reference>
<dbReference type="InterPro" id="IPR007074">
    <property type="entry name" value="LicD/FKTN/FKRP_NTP_transf"/>
</dbReference>
<dbReference type="EMBL" id="JTDE01020929">
    <property type="protein sequence ID" value="KAF7233621.1"/>
    <property type="molecule type" value="Genomic_DNA"/>
</dbReference>
<organism evidence="2 3">
    <name type="scientific">Paragonimus skrjabini miyazakii</name>
    <dbReference type="NCBI Taxonomy" id="59628"/>
    <lineage>
        <taxon>Eukaryota</taxon>
        <taxon>Metazoa</taxon>
        <taxon>Spiralia</taxon>
        <taxon>Lophotrochozoa</taxon>
        <taxon>Platyhelminthes</taxon>
        <taxon>Trematoda</taxon>
        <taxon>Digenea</taxon>
        <taxon>Plagiorchiida</taxon>
        <taxon>Troglotremata</taxon>
        <taxon>Troglotrematidae</taxon>
        <taxon>Paragonimus</taxon>
    </lineage>
</organism>
<name>A0A8S9YBJ4_9TREM</name>
<comment type="caution">
    <text evidence="2">The sequence shown here is derived from an EMBL/GenBank/DDBJ whole genome shotgun (WGS) entry which is preliminary data.</text>
</comment>
<proteinExistence type="predicted"/>
<keyword evidence="3" id="KW-1185">Reference proteome</keyword>
<feature type="domain" description="LicD/FKTN/FKRP nucleotidyltransferase" evidence="1">
    <location>
        <begin position="194"/>
        <end position="247"/>
    </location>
</feature>
<evidence type="ECO:0000313" key="3">
    <source>
        <dbReference type="Proteomes" id="UP000822476"/>
    </source>
</evidence>
<protein>
    <recommendedName>
        <fullName evidence="1">LicD/FKTN/FKRP nucleotidyltransferase domain-containing protein</fullName>
    </recommendedName>
</protein>
<dbReference type="Proteomes" id="UP000822476">
    <property type="component" value="Unassembled WGS sequence"/>
</dbReference>
<dbReference type="AlphaFoldDB" id="A0A8S9YBJ4"/>
<dbReference type="InterPro" id="IPR052942">
    <property type="entry name" value="LPS_cholinephosphotransferase"/>
</dbReference>
<evidence type="ECO:0000313" key="2">
    <source>
        <dbReference type="EMBL" id="KAF7233621.1"/>
    </source>
</evidence>
<gene>
    <name evidence="2" type="ORF">EG68_08474</name>
</gene>
<dbReference type="Pfam" id="PF04991">
    <property type="entry name" value="LicD"/>
    <property type="match status" value="1"/>
</dbReference>
<accession>A0A8S9YBJ4</accession>
<dbReference type="PANTHER" id="PTHR43404:SF2">
    <property type="entry name" value="LIPOPOLYSACCHARIDE CHOLINEPHOSPHOTRANSFERASE LICD"/>
    <property type="match status" value="1"/>
</dbReference>
<dbReference type="OrthoDB" id="419198at2759"/>